<dbReference type="Gene3D" id="3.40.50.620">
    <property type="entry name" value="HUPs"/>
    <property type="match status" value="2"/>
</dbReference>
<dbReference type="CDD" id="cd00293">
    <property type="entry name" value="USP-like"/>
    <property type="match status" value="2"/>
</dbReference>
<gene>
    <name evidence="3" type="ORF">P8625_06605</name>
</gene>
<sequence>MKKIIVPVDFSEYSENALRTAAFLAKQKEAEVLAVHMLELSNAVISQSESAVQQEMVFYLKLAEKRFNEFLQKEYLSDVKVTPIIKHFKIFSELDDLAKNEEADLIIMGSKGVGGVKEILVGSNTEKVIRHAHVPVLVIKEEPIASKIEKVLFACDFSDEDVEPYMKAKKFFKNLDAKIEILYVSTPNSKFKSSKELEDRMMHFFNQTDEKHQDSIPKVKMVSDYSVEKGVFYYANKENSDILVVATHGRKGITHFFEGSISEDIANHSKLPVLSFKVQ</sequence>
<evidence type="ECO:0000313" key="4">
    <source>
        <dbReference type="Proteomes" id="UP001232001"/>
    </source>
</evidence>
<dbReference type="PANTHER" id="PTHR46268:SF6">
    <property type="entry name" value="UNIVERSAL STRESS PROTEIN UP12"/>
    <property type="match status" value="1"/>
</dbReference>
<feature type="domain" description="UspA" evidence="2">
    <location>
        <begin position="1"/>
        <end position="140"/>
    </location>
</feature>
<dbReference type="Pfam" id="PF00582">
    <property type="entry name" value="Usp"/>
    <property type="match status" value="2"/>
</dbReference>
<dbReference type="InterPro" id="IPR014729">
    <property type="entry name" value="Rossmann-like_a/b/a_fold"/>
</dbReference>
<dbReference type="InterPro" id="IPR006016">
    <property type="entry name" value="UspA"/>
</dbReference>
<dbReference type="Proteomes" id="UP001232001">
    <property type="component" value="Chromosome"/>
</dbReference>
<proteinExistence type="inferred from homology"/>
<keyword evidence="4" id="KW-1185">Reference proteome</keyword>
<dbReference type="EMBL" id="CP122539">
    <property type="protein sequence ID" value="WGH77070.1"/>
    <property type="molecule type" value="Genomic_DNA"/>
</dbReference>
<evidence type="ECO:0000313" key="3">
    <source>
        <dbReference type="EMBL" id="WGH77070.1"/>
    </source>
</evidence>
<reference evidence="3 4" key="1">
    <citation type="submission" date="2023-04" db="EMBL/GenBank/DDBJ databases">
        <title>Tenacibaculum tangerinum sp. nov., isolated from sea tidal flat of South Korea.</title>
        <authorList>
            <person name="Lee S.H."/>
            <person name="Kim J.-J."/>
        </authorList>
    </citation>
    <scope>NUCLEOTIDE SEQUENCE [LARGE SCALE GENOMIC DNA]</scope>
    <source>
        <strain evidence="3 4">GRR-S3-23</strain>
    </source>
</reference>
<feature type="domain" description="UspA" evidence="2">
    <location>
        <begin position="148"/>
        <end position="274"/>
    </location>
</feature>
<evidence type="ECO:0000259" key="2">
    <source>
        <dbReference type="Pfam" id="PF00582"/>
    </source>
</evidence>
<comment type="similarity">
    <text evidence="1">Belongs to the universal stress protein A family.</text>
</comment>
<organism evidence="3 4">
    <name type="scientific">Tenacibaculum tangerinum</name>
    <dbReference type="NCBI Taxonomy" id="3038772"/>
    <lineage>
        <taxon>Bacteria</taxon>
        <taxon>Pseudomonadati</taxon>
        <taxon>Bacteroidota</taxon>
        <taxon>Flavobacteriia</taxon>
        <taxon>Flavobacteriales</taxon>
        <taxon>Flavobacteriaceae</taxon>
        <taxon>Tenacibaculum</taxon>
    </lineage>
</organism>
<dbReference type="SUPFAM" id="SSF52402">
    <property type="entry name" value="Adenine nucleotide alpha hydrolases-like"/>
    <property type="match status" value="2"/>
</dbReference>
<dbReference type="PANTHER" id="PTHR46268">
    <property type="entry name" value="STRESS RESPONSE PROTEIN NHAX"/>
    <property type="match status" value="1"/>
</dbReference>
<accession>A0ABY8L9Z1</accession>
<evidence type="ECO:0000256" key="1">
    <source>
        <dbReference type="ARBA" id="ARBA00008791"/>
    </source>
</evidence>
<dbReference type="PRINTS" id="PR01438">
    <property type="entry name" value="UNVRSLSTRESS"/>
</dbReference>
<protein>
    <submittedName>
        <fullName evidence="3">Universal stress protein</fullName>
    </submittedName>
</protein>
<dbReference type="InterPro" id="IPR006015">
    <property type="entry name" value="Universal_stress_UspA"/>
</dbReference>
<name>A0ABY8L9Z1_9FLAO</name>